<reference evidence="2" key="1">
    <citation type="submission" date="2020-05" db="EMBL/GenBank/DDBJ databases">
        <title>Genomic Encyclopedia of Type Strains, Phase IV (KMG-V): Genome sequencing to study the core and pangenomes of soil and plant-associated prokaryotes.</title>
        <authorList>
            <person name="Whitman W."/>
        </authorList>
    </citation>
    <scope>NUCLEOTIDE SEQUENCE</scope>
    <source>
        <strain evidence="2">16F</strain>
    </source>
</reference>
<dbReference type="CDD" id="cd03794">
    <property type="entry name" value="GT4_WbuB-like"/>
    <property type="match status" value="1"/>
</dbReference>
<dbReference type="Proteomes" id="UP000610746">
    <property type="component" value="Unassembled WGS sequence"/>
</dbReference>
<dbReference type="EMBL" id="JABSNO010000004">
    <property type="protein sequence ID" value="NRS91708.1"/>
    <property type="molecule type" value="Genomic_DNA"/>
</dbReference>
<keyword evidence="1" id="KW-0808">Transferase</keyword>
<name>A0A8J8G5A1_9FLAO</name>
<accession>A0A8J8G5A1</accession>
<dbReference type="SUPFAM" id="SSF53756">
    <property type="entry name" value="UDP-Glycosyltransferase/glycogen phosphorylase"/>
    <property type="match status" value="1"/>
</dbReference>
<dbReference type="PANTHER" id="PTHR46401:SF2">
    <property type="entry name" value="GLYCOSYLTRANSFERASE WBBK-RELATED"/>
    <property type="match status" value="1"/>
</dbReference>
<evidence type="ECO:0000313" key="3">
    <source>
        <dbReference type="Proteomes" id="UP000610746"/>
    </source>
</evidence>
<organism evidence="2 3">
    <name type="scientific">Frigoriflavimonas asaccharolytica</name>
    <dbReference type="NCBI Taxonomy" id="2735899"/>
    <lineage>
        <taxon>Bacteria</taxon>
        <taxon>Pseudomonadati</taxon>
        <taxon>Bacteroidota</taxon>
        <taxon>Flavobacteriia</taxon>
        <taxon>Flavobacteriales</taxon>
        <taxon>Weeksellaceae</taxon>
        <taxon>Frigoriflavimonas</taxon>
    </lineage>
</organism>
<dbReference type="PANTHER" id="PTHR46401">
    <property type="entry name" value="GLYCOSYLTRANSFERASE WBBK-RELATED"/>
    <property type="match status" value="1"/>
</dbReference>
<evidence type="ECO:0000313" key="2">
    <source>
        <dbReference type="EMBL" id="NRS91708.1"/>
    </source>
</evidence>
<sequence>MKKLWIATELFYPDETSTSFILTKIANKLCDKYETKVLCATALAAEQNYFVLDGRVQVERLISGENSKANLKKRALVSIWFSFKIFFKLLFNCKSTDKVFIVTNPVFLIFMVAVAKKIKKFDFVILVHDVFPENGIPAKIFPSKDAFTYKLIKYFFDWSYASSDQLIVLGRDMKAVMQGKINKWKSKTQITIIENWGDTENIFPKNKESVLQSDAPLLHKVAFQYAGNIGRVQGLMGLLENVMQVNNNKIVFQFVGDGAVKNEMMAFVTKQKMKNIFFADSYQRQEQNEILNSADVAIITLADGMFGLGVPSKLYNLLAAGKPILYFGDSNSEIALLIKEYDIGYHFEPYNSGEIIQFFNQIGEEFIENLTIKSKNARNLASANFSENLIINKFLIAI</sequence>
<keyword evidence="3" id="KW-1185">Reference proteome</keyword>
<dbReference type="GO" id="GO:0016757">
    <property type="term" value="F:glycosyltransferase activity"/>
    <property type="evidence" value="ECO:0007669"/>
    <property type="project" value="TreeGrafter"/>
</dbReference>
<evidence type="ECO:0000256" key="1">
    <source>
        <dbReference type="ARBA" id="ARBA00022679"/>
    </source>
</evidence>
<proteinExistence type="predicted"/>
<dbReference type="RefSeq" id="WP_226927423.1">
    <property type="nucleotide sequence ID" value="NZ_JABSNO010000004.1"/>
</dbReference>
<dbReference type="Gene3D" id="3.40.50.2000">
    <property type="entry name" value="Glycogen Phosphorylase B"/>
    <property type="match status" value="2"/>
</dbReference>
<dbReference type="AlphaFoldDB" id="A0A8J8G5A1"/>
<evidence type="ECO:0008006" key="4">
    <source>
        <dbReference type="Google" id="ProtNLM"/>
    </source>
</evidence>
<protein>
    <recommendedName>
        <fullName evidence="4">Glycosyltransferase involved in cell wall biosynthesis</fullName>
    </recommendedName>
</protein>
<gene>
    <name evidence="2" type="ORF">HNQ03_000775</name>
</gene>
<comment type="caution">
    <text evidence="2">The sequence shown here is derived from an EMBL/GenBank/DDBJ whole genome shotgun (WGS) entry which is preliminary data.</text>
</comment>
<dbReference type="GO" id="GO:0009103">
    <property type="term" value="P:lipopolysaccharide biosynthetic process"/>
    <property type="evidence" value="ECO:0007669"/>
    <property type="project" value="TreeGrafter"/>
</dbReference>